<dbReference type="RefSeq" id="WP_109638603.1">
    <property type="nucleotide sequence ID" value="NZ_QGHB01000007.1"/>
</dbReference>
<dbReference type="AlphaFoldDB" id="A0A316HYR6"/>
<protein>
    <submittedName>
        <fullName evidence="2">Uncharacterized protein</fullName>
    </submittedName>
</protein>
<name>A0A316HYR6_9PSEU</name>
<dbReference type="EMBL" id="QGHB01000007">
    <property type="protein sequence ID" value="PWK85138.1"/>
    <property type="molecule type" value="Genomic_DNA"/>
</dbReference>
<evidence type="ECO:0000256" key="1">
    <source>
        <dbReference type="SAM" id="MobiDB-lite"/>
    </source>
</evidence>
<proteinExistence type="predicted"/>
<organism evidence="2 3">
    <name type="scientific">Lentzea atacamensis</name>
    <dbReference type="NCBI Taxonomy" id="531938"/>
    <lineage>
        <taxon>Bacteria</taxon>
        <taxon>Bacillati</taxon>
        <taxon>Actinomycetota</taxon>
        <taxon>Actinomycetes</taxon>
        <taxon>Pseudonocardiales</taxon>
        <taxon>Pseudonocardiaceae</taxon>
        <taxon>Lentzea</taxon>
    </lineage>
</organism>
<feature type="region of interest" description="Disordered" evidence="1">
    <location>
        <begin position="100"/>
        <end position="129"/>
    </location>
</feature>
<evidence type="ECO:0000313" key="2">
    <source>
        <dbReference type="EMBL" id="PWK85138.1"/>
    </source>
</evidence>
<comment type="caution">
    <text evidence="2">The sequence shown here is derived from an EMBL/GenBank/DDBJ whole genome shotgun (WGS) entry which is preliminary data.</text>
</comment>
<dbReference type="Proteomes" id="UP000246005">
    <property type="component" value="Unassembled WGS sequence"/>
</dbReference>
<accession>A0A316HYR6</accession>
<feature type="compositionally biased region" description="Basic and acidic residues" evidence="1">
    <location>
        <begin position="119"/>
        <end position="129"/>
    </location>
</feature>
<gene>
    <name evidence="2" type="ORF">C8D88_107345</name>
</gene>
<evidence type="ECO:0000313" key="3">
    <source>
        <dbReference type="Proteomes" id="UP000246005"/>
    </source>
</evidence>
<sequence length="129" mass="14740">MALAERQASFHRTVIDVVYKTMDQLARADSPDEVFELREQLRAALPWWRGLLRVHEPNERHRCRSCRTWYGRHRPWPCPVWRDAVSALHQLNDMYGFLASSGSGGPVPGERVVVSGSGRSDDQNQSRPG</sequence>
<reference evidence="2 3" key="1">
    <citation type="submission" date="2018-05" db="EMBL/GenBank/DDBJ databases">
        <title>Genomic Encyclopedia of Type Strains, Phase IV (KMG-IV): sequencing the most valuable type-strain genomes for metagenomic binning, comparative biology and taxonomic classification.</title>
        <authorList>
            <person name="Goeker M."/>
        </authorList>
    </citation>
    <scope>NUCLEOTIDE SEQUENCE [LARGE SCALE GENOMIC DNA]</scope>
    <source>
        <strain evidence="2 3">DSM 45480</strain>
    </source>
</reference>